<dbReference type="Proteomes" id="UP000316562">
    <property type="component" value="Unassembled WGS sequence"/>
</dbReference>
<dbReference type="InterPro" id="IPR050090">
    <property type="entry name" value="Tyrosine_recombinase_XerCD"/>
</dbReference>
<evidence type="ECO:0000256" key="7">
    <source>
        <dbReference type="ARBA" id="ARBA00023172"/>
    </source>
</evidence>
<comment type="caution">
    <text evidence="13">The sequence shown here is derived from an EMBL/GenBank/DDBJ whole genome shotgun (WGS) entry which is preliminary data.</text>
</comment>
<evidence type="ECO:0000256" key="4">
    <source>
        <dbReference type="ARBA" id="ARBA00022829"/>
    </source>
</evidence>
<organism evidence="13 14">
    <name type="scientific">Acididesulfobacter guangdongensis</name>
    <dbReference type="NCBI Taxonomy" id="2597225"/>
    <lineage>
        <taxon>Bacteria</taxon>
        <taxon>Deltaproteobacteria</taxon>
        <taxon>Candidatus Acidulodesulfobacterales</taxon>
        <taxon>Candidatus Acididesulfobacter</taxon>
    </lineage>
</organism>
<comment type="subcellular location">
    <subcellularLocation>
        <location evidence="1">Cytoplasm</location>
    </subcellularLocation>
</comment>
<evidence type="ECO:0000256" key="10">
    <source>
        <dbReference type="SAM" id="MobiDB-lite"/>
    </source>
</evidence>
<evidence type="ECO:0000313" key="14">
    <source>
        <dbReference type="Proteomes" id="UP000316562"/>
    </source>
</evidence>
<reference evidence="13 14" key="1">
    <citation type="journal article" date="2019" name="ISME J.">
        <title>Insights into ecological role of a new deltaproteobacterial order Candidatus Acidulodesulfobacterales by metagenomics and metatranscriptomics.</title>
        <authorList>
            <person name="Tan S."/>
            <person name="Liu J."/>
            <person name="Fang Y."/>
            <person name="Hedlund B.P."/>
            <person name="Lian Z.H."/>
            <person name="Huang L.Y."/>
            <person name="Li J.T."/>
            <person name="Huang L.N."/>
            <person name="Li W.J."/>
            <person name="Jiang H.C."/>
            <person name="Dong H.L."/>
            <person name="Shu W.S."/>
        </authorList>
    </citation>
    <scope>NUCLEOTIDE SEQUENCE [LARGE SCALE GENOMIC DNA]</scope>
    <source>
        <strain evidence="13">AP2</strain>
    </source>
</reference>
<evidence type="ECO:0000256" key="8">
    <source>
        <dbReference type="ARBA" id="ARBA00023306"/>
    </source>
</evidence>
<keyword evidence="7" id="KW-0233">DNA recombination</keyword>
<dbReference type="Pfam" id="PF02899">
    <property type="entry name" value="Phage_int_SAM_1"/>
    <property type="match status" value="1"/>
</dbReference>
<dbReference type="PROSITE" id="PS51898">
    <property type="entry name" value="TYR_RECOMBINASE"/>
    <property type="match status" value="1"/>
</dbReference>
<dbReference type="Gene3D" id="1.10.443.10">
    <property type="entry name" value="Intergrase catalytic core"/>
    <property type="match status" value="1"/>
</dbReference>
<gene>
    <name evidence="13" type="ORF">EVJ46_04670</name>
</gene>
<dbReference type="GO" id="GO:0051301">
    <property type="term" value="P:cell division"/>
    <property type="evidence" value="ECO:0007669"/>
    <property type="project" value="UniProtKB-KW"/>
</dbReference>
<keyword evidence="6 9" id="KW-0238">DNA-binding</keyword>
<dbReference type="Pfam" id="PF00589">
    <property type="entry name" value="Phage_integrase"/>
    <property type="match status" value="1"/>
</dbReference>
<dbReference type="PROSITE" id="PS51900">
    <property type="entry name" value="CB"/>
    <property type="match status" value="1"/>
</dbReference>
<evidence type="ECO:0000256" key="1">
    <source>
        <dbReference type="ARBA" id="ARBA00004496"/>
    </source>
</evidence>
<dbReference type="InterPro" id="IPR002104">
    <property type="entry name" value="Integrase_catalytic"/>
</dbReference>
<keyword evidence="8" id="KW-0131">Cell cycle</keyword>
<feature type="domain" description="Tyr recombinase" evidence="11">
    <location>
        <begin position="145"/>
        <end position="338"/>
    </location>
</feature>
<dbReference type="GO" id="GO:0015074">
    <property type="term" value="P:DNA integration"/>
    <property type="evidence" value="ECO:0007669"/>
    <property type="project" value="UniProtKB-KW"/>
</dbReference>
<protein>
    <submittedName>
        <fullName evidence="13">Tyrosine recombinase XerC</fullName>
    </submittedName>
</protein>
<evidence type="ECO:0000256" key="6">
    <source>
        <dbReference type="ARBA" id="ARBA00023125"/>
    </source>
</evidence>
<evidence type="ECO:0000313" key="13">
    <source>
        <dbReference type="EMBL" id="RZD16325.1"/>
    </source>
</evidence>
<evidence type="ECO:0000259" key="11">
    <source>
        <dbReference type="PROSITE" id="PS51898"/>
    </source>
</evidence>
<keyword evidence="2" id="KW-0963">Cytoplasm</keyword>
<dbReference type="InterPro" id="IPR010998">
    <property type="entry name" value="Integrase_recombinase_N"/>
</dbReference>
<accession>A0A519BGD2</accession>
<dbReference type="InterPro" id="IPR044068">
    <property type="entry name" value="CB"/>
</dbReference>
<keyword evidence="5" id="KW-0229">DNA integration</keyword>
<keyword evidence="4" id="KW-0159">Chromosome partition</keyword>
<keyword evidence="3" id="KW-0132">Cell division</keyword>
<evidence type="ECO:0000256" key="9">
    <source>
        <dbReference type="PROSITE-ProRule" id="PRU01248"/>
    </source>
</evidence>
<proteinExistence type="predicted"/>
<evidence type="ECO:0000256" key="2">
    <source>
        <dbReference type="ARBA" id="ARBA00022490"/>
    </source>
</evidence>
<feature type="compositionally biased region" description="Low complexity" evidence="10">
    <location>
        <begin position="54"/>
        <end position="80"/>
    </location>
</feature>
<dbReference type="Gene3D" id="1.10.150.130">
    <property type="match status" value="1"/>
</dbReference>
<evidence type="ECO:0000259" key="12">
    <source>
        <dbReference type="PROSITE" id="PS51900"/>
    </source>
</evidence>
<dbReference type="GO" id="GO:0007059">
    <property type="term" value="P:chromosome segregation"/>
    <property type="evidence" value="ECO:0007669"/>
    <property type="project" value="UniProtKB-KW"/>
</dbReference>
<feature type="region of interest" description="Disordered" evidence="10">
    <location>
        <begin position="49"/>
        <end position="81"/>
    </location>
</feature>
<dbReference type="PANTHER" id="PTHR30349:SF77">
    <property type="entry name" value="TYROSINE RECOMBINASE XERC"/>
    <property type="match status" value="1"/>
</dbReference>
<feature type="domain" description="Core-binding (CB)" evidence="12">
    <location>
        <begin position="2"/>
        <end position="124"/>
    </location>
</feature>
<dbReference type="GO" id="GO:0006310">
    <property type="term" value="P:DNA recombination"/>
    <property type="evidence" value="ECO:0007669"/>
    <property type="project" value="UniProtKB-KW"/>
</dbReference>
<dbReference type="InterPro" id="IPR013762">
    <property type="entry name" value="Integrase-like_cat_sf"/>
</dbReference>
<evidence type="ECO:0000256" key="3">
    <source>
        <dbReference type="ARBA" id="ARBA00022618"/>
    </source>
</evidence>
<dbReference type="SUPFAM" id="SSF56349">
    <property type="entry name" value="DNA breaking-rejoining enzymes"/>
    <property type="match status" value="1"/>
</dbReference>
<sequence length="346" mass="40438">MEKQQDYIAEFENYLRLDKNYSINTVTAYSSDMKELFMYLKNVSESRKKDCRHNNGYCDDNNKNTNNATENDNNDNNNGNDDIDVKEIAEIDIRGYLSKEYDKVKKVSLARKIESIKAFFNFLEKRHVIDKNPVFLLELPKIEKKLPFFLTVNEAKFLLDNYRSLSFEKKGVKYEFEILRNDLILEFLYGSGLRVSEIIFVKYKDLELDEGYVKVLGKGSKERIIPLTIQTVNKIQKWKNYIGAHIANLNFKSEFLIINKKGNHLTRRTVHRIVRESMLITGQFKNISPHSLRHSFATHLLDNGADLRSIQDMLGHSNLSTTEKYTHLSLKKLLDVYKQSHPHAVK</sequence>
<evidence type="ECO:0000256" key="5">
    <source>
        <dbReference type="ARBA" id="ARBA00022908"/>
    </source>
</evidence>
<name>A0A519BGD2_ACIG2</name>
<dbReference type="InterPro" id="IPR011010">
    <property type="entry name" value="DNA_brk_join_enz"/>
</dbReference>
<dbReference type="PANTHER" id="PTHR30349">
    <property type="entry name" value="PHAGE INTEGRASE-RELATED"/>
    <property type="match status" value="1"/>
</dbReference>
<dbReference type="GO" id="GO:0005737">
    <property type="term" value="C:cytoplasm"/>
    <property type="evidence" value="ECO:0007669"/>
    <property type="project" value="UniProtKB-SubCell"/>
</dbReference>
<dbReference type="GO" id="GO:0003677">
    <property type="term" value="F:DNA binding"/>
    <property type="evidence" value="ECO:0007669"/>
    <property type="project" value="UniProtKB-UniRule"/>
</dbReference>
<dbReference type="InterPro" id="IPR004107">
    <property type="entry name" value="Integrase_SAM-like_N"/>
</dbReference>
<dbReference type="AlphaFoldDB" id="A0A519BGD2"/>
<dbReference type="EMBL" id="SGBC01000002">
    <property type="protein sequence ID" value="RZD16325.1"/>
    <property type="molecule type" value="Genomic_DNA"/>
</dbReference>